<keyword evidence="7 8" id="KW-0496">Mitochondrion</keyword>
<dbReference type="Pfam" id="PF08511">
    <property type="entry name" value="COQ9"/>
    <property type="match status" value="1"/>
</dbReference>
<gene>
    <name evidence="12" type="ORF">Poli38472_006503</name>
</gene>
<dbReference type="Proteomes" id="UP000794436">
    <property type="component" value="Unassembled WGS sequence"/>
</dbReference>
<dbReference type="FunFam" id="1.10.357.10:FF:000004">
    <property type="entry name" value="Ubiquinone biosynthesis protein COQ9, mitochondrial"/>
    <property type="match status" value="1"/>
</dbReference>
<comment type="subcellular location">
    <subcellularLocation>
        <location evidence="1 8">Mitochondrion</location>
    </subcellularLocation>
</comment>
<proteinExistence type="inferred from homology"/>
<dbReference type="GO" id="GO:0008289">
    <property type="term" value="F:lipid binding"/>
    <property type="evidence" value="ECO:0007669"/>
    <property type="project" value="UniProtKB-UniRule"/>
</dbReference>
<dbReference type="GO" id="GO:0005743">
    <property type="term" value="C:mitochondrial inner membrane"/>
    <property type="evidence" value="ECO:0007669"/>
    <property type="project" value="TreeGrafter"/>
</dbReference>
<evidence type="ECO:0000313" key="12">
    <source>
        <dbReference type="EMBL" id="TMW56493.1"/>
    </source>
</evidence>
<accession>A0A8K1C4Y2</accession>
<dbReference type="GO" id="GO:0006744">
    <property type="term" value="P:ubiquinone biosynthetic process"/>
    <property type="evidence" value="ECO:0007669"/>
    <property type="project" value="UniProtKB-UniRule"/>
</dbReference>
<dbReference type="InterPro" id="IPR048674">
    <property type="entry name" value="COQ9_HTH"/>
</dbReference>
<dbReference type="Pfam" id="PF21392">
    <property type="entry name" value="COQ9_N"/>
    <property type="match status" value="1"/>
</dbReference>
<sequence length="363" mass="39648">MRSTRALKQLQRLATRGHVQTTRVTRSVRLAAVPLQQRAQEAMAMQSTRMFTTSAINEEESKTQSATEDPFVNPEKRILENALQHVGEFGWSVEALAAGAKDMGYPSVAHGMLPRGAIELVDYFMDKCHEQMREQLMANREALQAMSVTDRLKFGVRTRLQLLAPVISTWPQAMALGALPQHAPSTMQKLATLSDEIWYFAGDKSTDASWYTKRALLTGIYASTELFMLTDESLNFEETWRFLDRRVEESISLGELPRSLNDVAGMMTIGVQSLLSAAVSLAGPLSSQIVKNSPLANVPNPISAINDVVPPSVAAGLAAGLPSNPLASQPTPYNPVGGANFEPKDLHDIDAELEKLGGADSRK</sequence>
<evidence type="ECO:0000256" key="6">
    <source>
        <dbReference type="ARBA" id="ARBA00023121"/>
    </source>
</evidence>
<evidence type="ECO:0000256" key="3">
    <source>
        <dbReference type="ARBA" id="ARBA00010766"/>
    </source>
</evidence>
<organism evidence="12 13">
    <name type="scientific">Pythium oligandrum</name>
    <name type="common">Mycoparasitic fungus</name>
    <dbReference type="NCBI Taxonomy" id="41045"/>
    <lineage>
        <taxon>Eukaryota</taxon>
        <taxon>Sar</taxon>
        <taxon>Stramenopiles</taxon>
        <taxon>Oomycota</taxon>
        <taxon>Peronosporomycetes</taxon>
        <taxon>Pythiales</taxon>
        <taxon>Pythiaceae</taxon>
        <taxon>Pythium</taxon>
    </lineage>
</organism>
<dbReference type="InterPro" id="IPR012762">
    <property type="entry name" value="Ubiq_biosynth_COQ9"/>
</dbReference>
<evidence type="ECO:0000256" key="1">
    <source>
        <dbReference type="ARBA" id="ARBA00004173"/>
    </source>
</evidence>
<evidence type="ECO:0000256" key="8">
    <source>
        <dbReference type="RuleBase" id="RU366063"/>
    </source>
</evidence>
<dbReference type="PANTHER" id="PTHR21427:SF19">
    <property type="entry name" value="UBIQUINONE BIOSYNTHESIS PROTEIN COQ9, MITOCHONDRIAL"/>
    <property type="match status" value="1"/>
</dbReference>
<evidence type="ECO:0000256" key="2">
    <source>
        <dbReference type="ARBA" id="ARBA00004749"/>
    </source>
</evidence>
<dbReference type="UniPathway" id="UPA00232"/>
<feature type="region of interest" description="Disordered" evidence="9">
    <location>
        <begin position="324"/>
        <end position="345"/>
    </location>
</feature>
<reference evidence="12" key="1">
    <citation type="submission" date="2019-03" db="EMBL/GenBank/DDBJ databases">
        <title>Long read genome sequence of the mycoparasitic Pythium oligandrum ATCC 38472 isolated from sugarbeet rhizosphere.</title>
        <authorList>
            <person name="Gaulin E."/>
        </authorList>
    </citation>
    <scope>NUCLEOTIDE SEQUENCE</scope>
    <source>
        <strain evidence="12">ATCC 38472_TT</strain>
    </source>
</reference>
<evidence type="ECO:0000256" key="5">
    <source>
        <dbReference type="ARBA" id="ARBA00022946"/>
    </source>
</evidence>
<comment type="function">
    <text evidence="8">Membrane-associated protein that warps the membrane surface to access and bind aromatic isoprenes with high specificity, including ubiquinone (CoQ) isoprene intermediates and presents them directly to Coq7, therefore facilitating the Coq7-mediated hydroxylase step. Participates in the biosynthesis of coenzyme Q, also named ubiquinone, an essential lipid-soluble electron transporter for aerobic cellular respiration.</text>
</comment>
<comment type="caution">
    <text evidence="12">The sequence shown here is derived from an EMBL/GenBank/DDBJ whole genome shotgun (WGS) entry which is preliminary data.</text>
</comment>
<dbReference type="Gene3D" id="1.10.357.10">
    <property type="entry name" value="Tetracycline Repressor, domain 2"/>
    <property type="match status" value="1"/>
</dbReference>
<keyword evidence="4 8" id="KW-0831">Ubiquinone biosynthesis</keyword>
<evidence type="ECO:0000259" key="11">
    <source>
        <dbReference type="Pfam" id="PF21392"/>
    </source>
</evidence>
<evidence type="ECO:0000256" key="4">
    <source>
        <dbReference type="ARBA" id="ARBA00022688"/>
    </source>
</evidence>
<dbReference type="EMBL" id="SPLM01000145">
    <property type="protein sequence ID" value="TMW56493.1"/>
    <property type="molecule type" value="Genomic_DNA"/>
</dbReference>
<dbReference type="OrthoDB" id="619536at2759"/>
<evidence type="ECO:0000256" key="7">
    <source>
        <dbReference type="ARBA" id="ARBA00023128"/>
    </source>
</evidence>
<dbReference type="NCBIfam" id="TIGR02396">
    <property type="entry name" value="diverge_rpsU"/>
    <property type="match status" value="1"/>
</dbReference>
<evidence type="ECO:0000313" key="13">
    <source>
        <dbReference type="Proteomes" id="UP000794436"/>
    </source>
</evidence>
<evidence type="ECO:0000259" key="10">
    <source>
        <dbReference type="Pfam" id="PF08511"/>
    </source>
</evidence>
<feature type="domain" description="COQ9 C-terminal" evidence="10">
    <location>
        <begin position="184"/>
        <end position="253"/>
    </location>
</feature>
<comment type="pathway">
    <text evidence="2 8">Cofactor biosynthesis; ubiquinone biosynthesis.</text>
</comment>
<evidence type="ECO:0000256" key="9">
    <source>
        <dbReference type="SAM" id="MobiDB-lite"/>
    </source>
</evidence>
<keyword evidence="6 8" id="KW-0446">Lipid-binding</keyword>
<dbReference type="AlphaFoldDB" id="A0A8K1C4Y2"/>
<keyword evidence="5" id="KW-0809">Transit peptide</keyword>
<comment type="similarity">
    <text evidence="3 8">Belongs to the COQ9 family.</text>
</comment>
<dbReference type="PANTHER" id="PTHR21427">
    <property type="entry name" value="UBIQUINONE BIOSYNTHESIS PROTEIN COQ9, MITOCHONDRIAL"/>
    <property type="match status" value="1"/>
</dbReference>
<feature type="domain" description="Ubiquinone biosynthesis protein COQ9 HTH" evidence="11">
    <location>
        <begin position="76"/>
        <end position="101"/>
    </location>
</feature>
<name>A0A8K1C4Y2_PYTOL</name>
<protein>
    <recommendedName>
        <fullName evidence="8">Ubiquinone biosynthesis protein</fullName>
    </recommendedName>
</protein>
<keyword evidence="13" id="KW-1185">Reference proteome</keyword>
<dbReference type="InterPro" id="IPR013718">
    <property type="entry name" value="COQ9_C"/>
</dbReference>